<gene>
    <name evidence="1" type="ORF">HUB98_20030</name>
</gene>
<organism evidence="1 2">
    <name type="scientific">Paenibacillus barcinonensis</name>
    <dbReference type="NCBI Taxonomy" id="198119"/>
    <lineage>
        <taxon>Bacteria</taxon>
        <taxon>Bacillati</taxon>
        <taxon>Bacillota</taxon>
        <taxon>Bacilli</taxon>
        <taxon>Bacillales</taxon>
        <taxon>Paenibacillaceae</taxon>
        <taxon>Paenibacillus</taxon>
    </lineage>
</organism>
<protein>
    <submittedName>
        <fullName evidence="1">Uncharacterized protein</fullName>
    </submittedName>
</protein>
<keyword evidence="2" id="KW-1185">Reference proteome</keyword>
<dbReference type="EMBL" id="CP054614">
    <property type="protein sequence ID" value="QKS58307.1"/>
    <property type="molecule type" value="Genomic_DNA"/>
</dbReference>
<dbReference type="RefSeq" id="WP_174812222.1">
    <property type="nucleotide sequence ID" value="NZ_CP054614.1"/>
</dbReference>
<evidence type="ECO:0000313" key="2">
    <source>
        <dbReference type="Proteomes" id="UP000509327"/>
    </source>
</evidence>
<proteinExistence type="predicted"/>
<accession>A0ABX6Q8F0</accession>
<evidence type="ECO:0000313" key="1">
    <source>
        <dbReference type="EMBL" id="QKS58307.1"/>
    </source>
</evidence>
<sequence>MLESNEHYTGSKTGGMPGLLQHENYALHHLMFGLQLYGGDYPEPFSNIFIYRTPLVIYS</sequence>
<name>A0ABX6Q8F0_PAEBA</name>
<dbReference type="Proteomes" id="UP000509327">
    <property type="component" value="Chromosome"/>
</dbReference>
<reference evidence="1 2" key="1">
    <citation type="submission" date="2020-06" db="EMBL/GenBank/DDBJ databases">
        <title>Complete genome of Paenibacillus barcinonensis KACC11450.</title>
        <authorList>
            <person name="Kim M."/>
            <person name="Park Y.-J."/>
            <person name="Shin J.-H."/>
        </authorList>
    </citation>
    <scope>NUCLEOTIDE SEQUENCE [LARGE SCALE GENOMIC DNA]</scope>
    <source>
        <strain evidence="1 2">KACC11450</strain>
    </source>
</reference>